<dbReference type="InterPro" id="IPR028098">
    <property type="entry name" value="Glyco_trans_4-like_N"/>
</dbReference>
<dbReference type="GO" id="GO:0016758">
    <property type="term" value="F:hexosyltransferase activity"/>
    <property type="evidence" value="ECO:0007669"/>
    <property type="project" value="TreeGrafter"/>
</dbReference>
<protein>
    <submittedName>
        <fullName evidence="2">Glycosyltransferase family 1 protein</fullName>
    </submittedName>
</protein>
<dbReference type="PANTHER" id="PTHR45947">
    <property type="entry name" value="SULFOQUINOVOSYL TRANSFERASE SQD2"/>
    <property type="match status" value="1"/>
</dbReference>
<sequence length="380" mass="42451">MRIALITETFLPKTDGIVNTLRYLLEHLARHRHDSILLCPDGAPAYYADTPIAAFDALPFPLYPQLRLAPPSLDAMKALRRFKPDLIHVLNPISLGLSGVGFARLHRIPLVASYHTDLPGFAQRWGWGIFSGTIARYERMIHDQAALNLCPSWSVLMELRSRAFERLKIWSRGVDRNRFSPDYRSEAMRMRLSGGSRERPLLLSVGRLSREKRLHWLRPILDRHPDCALAIVGDGPARGELERHFRGTRTVFTGMLHGDELASAYASADLFLLPAANETFGNVGLEAMSSGLPVVAAASGGPLDFVHHGRNGLLFAPENETEFASRVQAILYNPALQGQLRDGALRTAQGRSWQSVLDRLLADYEGTILRHTHTVHRHTA</sequence>
<gene>
    <name evidence="2" type="ORF">F9K24_05105</name>
</gene>
<comment type="caution">
    <text evidence="2">The sequence shown here is derived from an EMBL/GenBank/DDBJ whole genome shotgun (WGS) entry which is preliminary data.</text>
</comment>
<dbReference type="AlphaFoldDB" id="A0A833H3W3"/>
<dbReference type="Gene3D" id="3.40.50.2000">
    <property type="entry name" value="Glycogen Phosphorylase B"/>
    <property type="match status" value="2"/>
</dbReference>
<reference evidence="2 3" key="1">
    <citation type="submission" date="2019-10" db="EMBL/GenBank/DDBJ databases">
        <title>Extracellular Electron Transfer in a Candidatus Methanoperedens spp. Enrichment Culture.</title>
        <authorList>
            <person name="Berger S."/>
            <person name="Rangel Shaw D."/>
            <person name="Berben T."/>
            <person name="In 'T Zandt M."/>
            <person name="Frank J."/>
            <person name="Reimann J."/>
            <person name="Jetten M.S.M."/>
            <person name="Welte C.U."/>
        </authorList>
    </citation>
    <scope>NUCLEOTIDE SEQUENCE [LARGE SCALE GENOMIC DNA]</scope>
    <source>
        <strain evidence="2">SB12</strain>
    </source>
</reference>
<evidence type="ECO:0000259" key="1">
    <source>
        <dbReference type="Pfam" id="PF13439"/>
    </source>
</evidence>
<dbReference type="Proteomes" id="UP000460298">
    <property type="component" value="Unassembled WGS sequence"/>
</dbReference>
<dbReference type="Pfam" id="PF13439">
    <property type="entry name" value="Glyco_transf_4"/>
    <property type="match status" value="1"/>
</dbReference>
<organism evidence="2 3">
    <name type="scientific">Leptonema illini</name>
    <dbReference type="NCBI Taxonomy" id="183"/>
    <lineage>
        <taxon>Bacteria</taxon>
        <taxon>Pseudomonadati</taxon>
        <taxon>Spirochaetota</taxon>
        <taxon>Spirochaetia</taxon>
        <taxon>Leptospirales</taxon>
        <taxon>Leptospiraceae</taxon>
        <taxon>Leptonema</taxon>
    </lineage>
</organism>
<proteinExistence type="predicted"/>
<name>A0A833H3W3_9LEPT</name>
<dbReference type="InterPro" id="IPR050194">
    <property type="entry name" value="Glycosyltransferase_grp1"/>
</dbReference>
<dbReference type="Pfam" id="PF13692">
    <property type="entry name" value="Glyco_trans_1_4"/>
    <property type="match status" value="1"/>
</dbReference>
<dbReference type="SUPFAM" id="SSF53756">
    <property type="entry name" value="UDP-Glycosyltransferase/glycogen phosphorylase"/>
    <property type="match status" value="1"/>
</dbReference>
<accession>A0A833H3W3</accession>
<keyword evidence="2" id="KW-0808">Transferase</keyword>
<dbReference type="PANTHER" id="PTHR45947:SF3">
    <property type="entry name" value="SULFOQUINOVOSYL TRANSFERASE SQD2"/>
    <property type="match status" value="1"/>
</dbReference>
<dbReference type="CDD" id="cd03814">
    <property type="entry name" value="GT4-like"/>
    <property type="match status" value="1"/>
</dbReference>
<evidence type="ECO:0000313" key="3">
    <source>
        <dbReference type="Proteomes" id="UP000460298"/>
    </source>
</evidence>
<feature type="domain" description="Glycosyltransferase subfamily 4-like N-terminal" evidence="1">
    <location>
        <begin position="15"/>
        <end position="178"/>
    </location>
</feature>
<dbReference type="EMBL" id="WBUI01000003">
    <property type="protein sequence ID" value="KAB2934406.1"/>
    <property type="molecule type" value="Genomic_DNA"/>
</dbReference>
<evidence type="ECO:0000313" key="2">
    <source>
        <dbReference type="EMBL" id="KAB2934406.1"/>
    </source>
</evidence>